<evidence type="ECO:0000313" key="3">
    <source>
        <dbReference type="EMBL" id="KAI9563954.1"/>
    </source>
</evidence>
<reference evidence="3 4" key="1">
    <citation type="submission" date="2022-05" db="EMBL/GenBank/DDBJ databases">
        <title>A multi-omics perspective on studying reproductive biology in Daphnia sinensis.</title>
        <authorList>
            <person name="Jia J."/>
        </authorList>
    </citation>
    <scope>NUCLEOTIDE SEQUENCE [LARGE SCALE GENOMIC DNA]</scope>
    <source>
        <strain evidence="3 4">WSL</strain>
    </source>
</reference>
<evidence type="ECO:0000313" key="4">
    <source>
        <dbReference type="Proteomes" id="UP000820818"/>
    </source>
</evidence>
<keyword evidence="2" id="KW-0472">Membrane</keyword>
<proteinExistence type="predicted"/>
<accession>A0AAD5Q1C4</accession>
<evidence type="ECO:0000256" key="2">
    <source>
        <dbReference type="SAM" id="Phobius"/>
    </source>
</evidence>
<comment type="caution">
    <text evidence="3">The sequence shown here is derived from an EMBL/GenBank/DDBJ whole genome shotgun (WGS) entry which is preliminary data.</text>
</comment>
<gene>
    <name evidence="3" type="ORF">GHT06_007692</name>
</gene>
<feature type="region of interest" description="Disordered" evidence="1">
    <location>
        <begin position="42"/>
        <end position="119"/>
    </location>
</feature>
<feature type="region of interest" description="Disordered" evidence="1">
    <location>
        <begin position="229"/>
        <end position="251"/>
    </location>
</feature>
<evidence type="ECO:0000256" key="1">
    <source>
        <dbReference type="SAM" id="MobiDB-lite"/>
    </source>
</evidence>
<feature type="compositionally biased region" description="Polar residues" evidence="1">
    <location>
        <begin position="234"/>
        <end position="251"/>
    </location>
</feature>
<keyword evidence="4" id="KW-1185">Reference proteome</keyword>
<sequence length="251" mass="26861">MEPIEDAQTTVTVAEDTIKAVAEVDTNVVVDVVAAACVDPVTTTTGQQHPRRRPSSINGGVSSTANSGAGGKRLSTRSTTASVASAGSVMRRSSSSSQQKPNRKKNAASNSGSTADIGDISARVQLRNKLLEQEGRRSSGRRSQLEINEQRQKKKTATPLATAVPLSKHYEEEGGAESDEDDERKRRLTFIFGIVGATLFVLAVLMVGIGLKMSSNAGHSKYDTQKHDLATTHPHLNTSTRKQASSCSWRE</sequence>
<dbReference type="Proteomes" id="UP000820818">
    <property type="component" value="Linkage Group LG1"/>
</dbReference>
<keyword evidence="2" id="KW-1133">Transmembrane helix</keyword>
<name>A0AAD5Q1C4_9CRUS</name>
<protein>
    <submittedName>
        <fullName evidence="3">Uncharacterized protein</fullName>
    </submittedName>
</protein>
<feature type="compositionally biased region" description="Polar residues" evidence="1">
    <location>
        <begin position="55"/>
        <end position="67"/>
    </location>
</feature>
<feature type="compositionally biased region" description="Low complexity" evidence="1">
    <location>
        <begin position="76"/>
        <end position="97"/>
    </location>
</feature>
<feature type="region of interest" description="Disordered" evidence="1">
    <location>
        <begin position="131"/>
        <end position="183"/>
    </location>
</feature>
<feature type="transmembrane region" description="Helical" evidence="2">
    <location>
        <begin position="188"/>
        <end position="211"/>
    </location>
</feature>
<keyword evidence="2" id="KW-0812">Transmembrane</keyword>
<organism evidence="3 4">
    <name type="scientific">Daphnia sinensis</name>
    <dbReference type="NCBI Taxonomy" id="1820382"/>
    <lineage>
        <taxon>Eukaryota</taxon>
        <taxon>Metazoa</taxon>
        <taxon>Ecdysozoa</taxon>
        <taxon>Arthropoda</taxon>
        <taxon>Crustacea</taxon>
        <taxon>Branchiopoda</taxon>
        <taxon>Diplostraca</taxon>
        <taxon>Cladocera</taxon>
        <taxon>Anomopoda</taxon>
        <taxon>Daphniidae</taxon>
        <taxon>Daphnia</taxon>
        <taxon>Daphnia similis group</taxon>
    </lineage>
</organism>
<feature type="compositionally biased region" description="Acidic residues" evidence="1">
    <location>
        <begin position="173"/>
        <end position="182"/>
    </location>
</feature>
<dbReference type="AlphaFoldDB" id="A0AAD5Q1C4"/>
<dbReference type="EMBL" id="WJBH02000001">
    <property type="protein sequence ID" value="KAI9563954.1"/>
    <property type="molecule type" value="Genomic_DNA"/>
</dbReference>